<evidence type="ECO:0000256" key="1">
    <source>
        <dbReference type="ARBA" id="ARBA00004141"/>
    </source>
</evidence>
<feature type="transmembrane region" description="Helical" evidence="7">
    <location>
        <begin position="285"/>
        <end position="311"/>
    </location>
</feature>
<proteinExistence type="inferred from homology"/>
<evidence type="ECO:0000313" key="10">
    <source>
        <dbReference type="Proteomes" id="UP000243579"/>
    </source>
</evidence>
<dbReference type="InterPro" id="IPR020846">
    <property type="entry name" value="MFS_dom"/>
</dbReference>
<protein>
    <submittedName>
        <fullName evidence="9">Major Facilitator Superfamily (MFS)</fullName>
    </submittedName>
</protein>
<dbReference type="InterPro" id="IPR036259">
    <property type="entry name" value="MFS_trans_sf"/>
</dbReference>
<dbReference type="Pfam" id="PF07690">
    <property type="entry name" value="MFS_1"/>
    <property type="match status" value="1"/>
</dbReference>
<evidence type="ECO:0000256" key="5">
    <source>
        <dbReference type="ARBA" id="ARBA00023136"/>
    </source>
</evidence>
<feature type="domain" description="Major facilitator superfamily (MFS) profile" evidence="8">
    <location>
        <begin position="54"/>
        <end position="502"/>
    </location>
</feature>
<dbReference type="InterPro" id="IPR044770">
    <property type="entry name" value="MFS_spinster-like"/>
</dbReference>
<evidence type="ECO:0000256" key="6">
    <source>
        <dbReference type="ARBA" id="ARBA00024338"/>
    </source>
</evidence>
<dbReference type="PANTHER" id="PTHR23505">
    <property type="entry name" value="SPINSTER"/>
    <property type="match status" value="1"/>
</dbReference>
<evidence type="ECO:0000259" key="8">
    <source>
        <dbReference type="PROSITE" id="PS50850"/>
    </source>
</evidence>
<name>A0A1V9Y9Y9_ACHHY</name>
<dbReference type="PROSITE" id="PS50850">
    <property type="entry name" value="MFS"/>
    <property type="match status" value="1"/>
</dbReference>
<organism evidence="9 10">
    <name type="scientific">Achlya hypogyna</name>
    <name type="common">Oomycete</name>
    <name type="synonym">Protoachlya hypogyna</name>
    <dbReference type="NCBI Taxonomy" id="1202772"/>
    <lineage>
        <taxon>Eukaryota</taxon>
        <taxon>Sar</taxon>
        <taxon>Stramenopiles</taxon>
        <taxon>Oomycota</taxon>
        <taxon>Saprolegniomycetes</taxon>
        <taxon>Saprolegniales</taxon>
        <taxon>Achlyaceae</taxon>
        <taxon>Achlya</taxon>
    </lineage>
</organism>
<keyword evidence="5 7" id="KW-0472">Membrane</keyword>
<evidence type="ECO:0000256" key="2">
    <source>
        <dbReference type="ARBA" id="ARBA00022448"/>
    </source>
</evidence>
<sequence>MAGGRGVESASLLPPAQAEPKHVSYQATVAINASESRSAKEAAHVAKQQDAAYLFKYIIMAQIFVYLEAGAVPSQLLQFTETFDLTPQDQGLLGAIVYIALSLGSPLSGYLFRRFSPKVVLGFSLVLNNACVFLFAFTPVHHWYSKSLLIFFRALIGFTQAFLCVYAPLWVHEFAPKSRRGEWMSYLQGAVPLGVTFGYLLGSIAVWVSESSSGCFNFFCWRWPFIFQVVLVTPLALGIFGIPDDHIVMRPSRRESISYLDGEEEDEYDAFFDDGKSNWSNICTLLRIPVFTSIVLGLSSLFFCVTGIQYWTTLFLTTNLDDSAYTIHLAYLVVSGTGPILGVVFGGKLIDYYGGYAGPVQEAKALRICMLLGIFAVAAALPISFTYNTFWIAVLLWVMLFCGGALLSPCSGIVIACAPPHLRPLASSVAYTSYNFLGYAASNYIPGKVMNIILEHTATPVGAPSDEAYMYRVGFRIVTWWSIFAFACLTIGYTASVRKSKALAGTAPASSPY</sequence>
<dbReference type="InterPro" id="IPR011701">
    <property type="entry name" value="MFS"/>
</dbReference>
<comment type="subcellular location">
    <subcellularLocation>
        <location evidence="1">Membrane</location>
        <topology evidence="1">Multi-pass membrane protein</topology>
    </subcellularLocation>
</comment>
<evidence type="ECO:0000256" key="4">
    <source>
        <dbReference type="ARBA" id="ARBA00022989"/>
    </source>
</evidence>
<dbReference type="PANTHER" id="PTHR23505:SF9">
    <property type="entry name" value="PROTEIN, PUTATIVE-RELATED"/>
    <property type="match status" value="1"/>
</dbReference>
<keyword evidence="4 7" id="KW-1133">Transmembrane helix</keyword>
<dbReference type="STRING" id="1202772.A0A1V9Y9Y9"/>
<comment type="similarity">
    <text evidence="6">Belongs to the major facilitator superfamily. Spinster (TC 2.A.1.49) family.</text>
</comment>
<feature type="transmembrane region" description="Helical" evidence="7">
    <location>
        <begin position="365"/>
        <end position="385"/>
    </location>
</feature>
<dbReference type="Proteomes" id="UP000243579">
    <property type="component" value="Unassembled WGS sequence"/>
</dbReference>
<keyword evidence="10" id="KW-1185">Reference proteome</keyword>
<keyword evidence="3 7" id="KW-0812">Transmembrane</keyword>
<dbReference type="GO" id="GO:0016020">
    <property type="term" value="C:membrane"/>
    <property type="evidence" value="ECO:0007669"/>
    <property type="project" value="UniProtKB-SubCell"/>
</dbReference>
<feature type="transmembrane region" description="Helical" evidence="7">
    <location>
        <begin position="323"/>
        <end position="345"/>
    </location>
</feature>
<evidence type="ECO:0000256" key="7">
    <source>
        <dbReference type="SAM" id="Phobius"/>
    </source>
</evidence>
<dbReference type="EMBL" id="JNBR01002437">
    <property type="protein sequence ID" value="OQR82526.1"/>
    <property type="molecule type" value="Genomic_DNA"/>
</dbReference>
<dbReference type="AlphaFoldDB" id="A0A1V9Y9Y9"/>
<keyword evidence="2" id="KW-0813">Transport</keyword>
<evidence type="ECO:0000256" key="3">
    <source>
        <dbReference type="ARBA" id="ARBA00022692"/>
    </source>
</evidence>
<feature type="transmembrane region" description="Helical" evidence="7">
    <location>
        <begin position="477"/>
        <end position="495"/>
    </location>
</feature>
<dbReference type="OrthoDB" id="6770063at2759"/>
<feature type="transmembrane region" description="Helical" evidence="7">
    <location>
        <begin position="150"/>
        <end position="171"/>
    </location>
</feature>
<feature type="transmembrane region" description="Helical" evidence="7">
    <location>
        <begin position="183"/>
        <end position="209"/>
    </location>
</feature>
<feature type="transmembrane region" description="Helical" evidence="7">
    <location>
        <begin position="221"/>
        <end position="243"/>
    </location>
</feature>
<feature type="transmembrane region" description="Helical" evidence="7">
    <location>
        <begin position="92"/>
        <end position="112"/>
    </location>
</feature>
<comment type="caution">
    <text evidence="9">The sequence shown here is derived from an EMBL/GenBank/DDBJ whole genome shotgun (WGS) entry which is preliminary data.</text>
</comment>
<dbReference type="Gene3D" id="1.20.1250.20">
    <property type="entry name" value="MFS general substrate transporter like domains"/>
    <property type="match status" value="1"/>
</dbReference>
<feature type="transmembrane region" description="Helical" evidence="7">
    <location>
        <begin position="391"/>
        <end position="418"/>
    </location>
</feature>
<gene>
    <name evidence="9" type="ORF">ACHHYP_15895</name>
</gene>
<reference evidence="9 10" key="1">
    <citation type="journal article" date="2014" name="Genome Biol. Evol.">
        <title>The secreted proteins of Achlya hypogyna and Thraustotheca clavata identify the ancestral oomycete secretome and reveal gene acquisitions by horizontal gene transfer.</title>
        <authorList>
            <person name="Misner I."/>
            <person name="Blouin N."/>
            <person name="Leonard G."/>
            <person name="Richards T.A."/>
            <person name="Lane C.E."/>
        </authorList>
    </citation>
    <scope>NUCLEOTIDE SEQUENCE [LARGE SCALE GENOMIC DNA]</scope>
    <source>
        <strain evidence="9 10">ATCC 48635</strain>
    </source>
</reference>
<feature type="transmembrane region" description="Helical" evidence="7">
    <location>
        <begin position="119"/>
        <end position="138"/>
    </location>
</feature>
<evidence type="ECO:0000313" key="9">
    <source>
        <dbReference type="EMBL" id="OQR82526.1"/>
    </source>
</evidence>
<accession>A0A1V9Y9Y9</accession>
<dbReference type="SUPFAM" id="SSF103473">
    <property type="entry name" value="MFS general substrate transporter"/>
    <property type="match status" value="1"/>
</dbReference>
<dbReference type="GO" id="GO:0022857">
    <property type="term" value="F:transmembrane transporter activity"/>
    <property type="evidence" value="ECO:0007669"/>
    <property type="project" value="InterPro"/>
</dbReference>
<feature type="transmembrane region" description="Helical" evidence="7">
    <location>
        <begin position="54"/>
        <end position="72"/>
    </location>
</feature>